<dbReference type="VEuPathDB" id="TriTrypDB:BCY84_11980"/>
<dbReference type="VEuPathDB" id="TriTrypDB:C3747_196g16"/>
<evidence type="ECO:0000256" key="1">
    <source>
        <dbReference type="SAM" id="MobiDB-lite"/>
    </source>
</evidence>
<dbReference type="Proteomes" id="UP000246078">
    <property type="component" value="Unassembled WGS sequence"/>
</dbReference>
<evidence type="ECO:0008006" key="4">
    <source>
        <dbReference type="Google" id="ProtNLM"/>
    </source>
</evidence>
<reference evidence="2 3" key="1">
    <citation type="journal article" date="2018" name="Microb. Genom.">
        <title>Expanding an expanded genome: long-read sequencing of Trypanosoma cruzi.</title>
        <authorList>
            <person name="Berna L."/>
            <person name="Rodriguez M."/>
            <person name="Chiribao M.L."/>
            <person name="Parodi-Talice A."/>
            <person name="Pita S."/>
            <person name="Rijo G."/>
            <person name="Alvarez-Valin F."/>
            <person name="Robello C."/>
        </authorList>
    </citation>
    <scope>NUCLEOTIDE SEQUENCE [LARGE SCALE GENOMIC DNA]</scope>
    <source>
        <strain evidence="2 3">TCC</strain>
    </source>
</reference>
<dbReference type="VEuPathDB" id="TriTrypDB:C4B63_85g66"/>
<dbReference type="VEuPathDB" id="TriTrypDB:TCDM_06221"/>
<organism evidence="2 3">
    <name type="scientific">Trypanosoma cruzi</name>
    <dbReference type="NCBI Taxonomy" id="5693"/>
    <lineage>
        <taxon>Eukaryota</taxon>
        <taxon>Discoba</taxon>
        <taxon>Euglenozoa</taxon>
        <taxon>Kinetoplastea</taxon>
        <taxon>Metakinetoplastina</taxon>
        <taxon>Trypanosomatida</taxon>
        <taxon>Trypanosomatidae</taxon>
        <taxon>Trypanosoma</taxon>
        <taxon>Schizotrypanum</taxon>
    </lineage>
</organism>
<dbReference type="EMBL" id="PRFC01000196">
    <property type="protein sequence ID" value="PWV01668.1"/>
    <property type="molecule type" value="Genomic_DNA"/>
</dbReference>
<name>A0A2V2VZ72_TRYCR</name>
<evidence type="ECO:0000313" key="2">
    <source>
        <dbReference type="EMBL" id="PWV01668.1"/>
    </source>
</evidence>
<sequence length="443" mass="48806">MSLKGQTSPLWRGNRAAAMVRRIPRGSITSAGSCGRESREQQGISTSPNNTTIEISILPELNLDETLRVRDVFSEFVNDEYITTMFTLRVVLSQLGMYPSDEELSFLLGVFENKISVNNLCHYLRFYKRKFQIFAQQRRVENPEGNAQDESEDTLRAFVSLGGAEDGTGSVKLEDLRKVCRDFGLTIDIDAMLVDVVDIENQKTLNYAEFCDMWRSRRRRRDQGSVVSVQDSQIDILSALRALGMDCSSALLLSNKSPECSATVAKDEMGVEGYKFPLNADPGSSFQQQQSNNMTVLRSEAQNLQALKRFLVPEVAGGSMAQDTTPSAKRKAVRHHSTLPALHVAALAENDRKRGYYPPREEGTNAATGGGGGKDDGGLPTLTGGTGGGYRAPSPMILSLRNSAAYKKRLQAFVQKSKMRSRGRVSSVQTRLTSIPPEDDGRS</sequence>
<dbReference type="VEuPathDB" id="TriTrypDB:TcCLB.511585.50"/>
<dbReference type="VEuPathDB" id="TriTrypDB:ECC02_006656"/>
<comment type="caution">
    <text evidence="2">The sequence shown here is derived from an EMBL/GenBank/DDBJ whole genome shotgun (WGS) entry which is preliminary data.</text>
</comment>
<dbReference type="VEuPathDB" id="TriTrypDB:TcYC6_0084290"/>
<dbReference type="InterPro" id="IPR011992">
    <property type="entry name" value="EF-hand-dom_pair"/>
</dbReference>
<dbReference type="VEuPathDB" id="TriTrypDB:Tc_MARK_2138"/>
<feature type="region of interest" description="Disordered" evidence="1">
    <location>
        <begin position="416"/>
        <end position="443"/>
    </location>
</feature>
<dbReference type="OMA" id="CDMWRSR"/>
<dbReference type="VEuPathDB" id="TriTrypDB:TcCLB.510155.50"/>
<dbReference type="OrthoDB" id="26525at2759"/>
<accession>A0A2V2VZ72</accession>
<proteinExistence type="predicted"/>
<dbReference type="AlphaFoldDB" id="A0A2V2VZ72"/>
<dbReference type="VEuPathDB" id="TriTrypDB:TcBrA4_0095260"/>
<feature type="compositionally biased region" description="Polar residues" evidence="1">
    <location>
        <begin position="424"/>
        <end position="433"/>
    </location>
</feature>
<dbReference type="Gene3D" id="1.10.238.10">
    <property type="entry name" value="EF-hand"/>
    <property type="match status" value="1"/>
</dbReference>
<dbReference type="VEuPathDB" id="TriTrypDB:TCSYLVIO_003427"/>
<feature type="region of interest" description="Disordered" evidence="1">
    <location>
        <begin position="354"/>
        <end position="390"/>
    </location>
</feature>
<feature type="compositionally biased region" description="Basic and acidic residues" evidence="1">
    <location>
        <begin position="354"/>
        <end position="363"/>
    </location>
</feature>
<gene>
    <name evidence="2" type="ORF">C3747_196g16</name>
</gene>
<evidence type="ECO:0000313" key="3">
    <source>
        <dbReference type="Proteomes" id="UP000246078"/>
    </source>
</evidence>
<feature type="region of interest" description="Disordered" evidence="1">
    <location>
        <begin position="27"/>
        <end position="48"/>
    </location>
</feature>
<dbReference type="VEuPathDB" id="TriTrypDB:TcG_03490"/>
<protein>
    <recommendedName>
        <fullName evidence="4">EF-hand domain-containing protein</fullName>
    </recommendedName>
</protein>
<dbReference type="SUPFAM" id="SSF47473">
    <property type="entry name" value="EF-hand"/>
    <property type="match status" value="1"/>
</dbReference>
<dbReference type="VEuPathDB" id="TriTrypDB:TcCL_ESM02835"/>